<organism evidence="1 2">
    <name type="scientific">Asticcacaulis endophyticus</name>
    <dbReference type="NCBI Taxonomy" id="1395890"/>
    <lineage>
        <taxon>Bacteria</taxon>
        <taxon>Pseudomonadati</taxon>
        <taxon>Pseudomonadota</taxon>
        <taxon>Alphaproteobacteria</taxon>
        <taxon>Caulobacterales</taxon>
        <taxon>Caulobacteraceae</taxon>
        <taxon>Asticcacaulis</taxon>
    </lineage>
</organism>
<accession>A0A918QEC3</accession>
<dbReference type="InterPro" id="IPR056510">
    <property type="entry name" value="WapI"/>
</dbReference>
<dbReference type="AlphaFoldDB" id="A0A918QEC3"/>
<dbReference type="Proteomes" id="UP000662572">
    <property type="component" value="Unassembled WGS sequence"/>
</dbReference>
<reference evidence="1" key="1">
    <citation type="journal article" date="2014" name="Int. J. Syst. Evol. Microbiol.">
        <title>Complete genome sequence of Corynebacterium casei LMG S-19264T (=DSM 44701T), isolated from a smear-ripened cheese.</title>
        <authorList>
            <consortium name="US DOE Joint Genome Institute (JGI-PGF)"/>
            <person name="Walter F."/>
            <person name="Albersmeier A."/>
            <person name="Kalinowski J."/>
            <person name="Ruckert C."/>
        </authorList>
    </citation>
    <scope>NUCLEOTIDE SEQUENCE</scope>
    <source>
        <strain evidence="1">KCTC 32296</strain>
    </source>
</reference>
<keyword evidence="2" id="KW-1185">Reference proteome</keyword>
<sequence length="74" mass="8577">MNDRFIENLVPPDIKMKHLDIWVHGREFPDSDEYWDSNWLRATAHCSLSGARVTASGSILHLSEIHSWLTELET</sequence>
<name>A0A918QEC3_9CAUL</name>
<reference evidence="1" key="2">
    <citation type="submission" date="2020-09" db="EMBL/GenBank/DDBJ databases">
        <authorList>
            <person name="Sun Q."/>
            <person name="Kim S."/>
        </authorList>
    </citation>
    <scope>NUCLEOTIDE SEQUENCE</scope>
    <source>
        <strain evidence="1">KCTC 32296</strain>
    </source>
</reference>
<dbReference type="Pfam" id="PF24716">
    <property type="entry name" value="WapI"/>
    <property type="match status" value="1"/>
</dbReference>
<dbReference type="EMBL" id="BMZB01000007">
    <property type="protein sequence ID" value="GGZ44510.1"/>
    <property type="molecule type" value="Genomic_DNA"/>
</dbReference>
<evidence type="ECO:0000313" key="2">
    <source>
        <dbReference type="Proteomes" id="UP000662572"/>
    </source>
</evidence>
<comment type="caution">
    <text evidence="1">The sequence shown here is derived from an EMBL/GenBank/DDBJ whole genome shotgun (WGS) entry which is preliminary data.</text>
</comment>
<protein>
    <submittedName>
        <fullName evidence="1">Uncharacterized protein</fullName>
    </submittedName>
</protein>
<evidence type="ECO:0000313" key="1">
    <source>
        <dbReference type="EMBL" id="GGZ44510.1"/>
    </source>
</evidence>
<gene>
    <name evidence="1" type="ORF">GCM10011273_34090</name>
</gene>
<proteinExistence type="predicted"/>
<dbReference type="RefSeq" id="WP_189488873.1">
    <property type="nucleotide sequence ID" value="NZ_BMZB01000007.1"/>
</dbReference>